<accession>A0ABR4IGY9</accession>
<feature type="region of interest" description="Disordered" evidence="1">
    <location>
        <begin position="27"/>
        <end position="85"/>
    </location>
</feature>
<reference evidence="2 3" key="1">
    <citation type="submission" date="2024-07" db="EMBL/GenBank/DDBJ databases">
        <title>Section-level genome sequencing and comparative genomics of Aspergillus sections Usti and Cavernicolus.</title>
        <authorList>
            <consortium name="Lawrence Berkeley National Laboratory"/>
            <person name="Nybo J.L."/>
            <person name="Vesth T.C."/>
            <person name="Theobald S."/>
            <person name="Frisvad J.C."/>
            <person name="Larsen T.O."/>
            <person name="Kjaerboelling I."/>
            <person name="Rothschild-Mancinelli K."/>
            <person name="Lyhne E.K."/>
            <person name="Kogle M.E."/>
            <person name="Barry K."/>
            <person name="Clum A."/>
            <person name="Na H."/>
            <person name="Ledsgaard L."/>
            <person name="Lin J."/>
            <person name="Lipzen A."/>
            <person name="Kuo A."/>
            <person name="Riley R."/>
            <person name="Mondo S."/>
            <person name="LaButti K."/>
            <person name="Haridas S."/>
            <person name="Pangalinan J."/>
            <person name="Salamov A.A."/>
            <person name="Simmons B.A."/>
            <person name="Magnuson J.K."/>
            <person name="Chen J."/>
            <person name="Drula E."/>
            <person name="Henrissat B."/>
            <person name="Wiebenga A."/>
            <person name="Lubbers R.J."/>
            <person name="Gomes A.C."/>
            <person name="Makela M.R."/>
            <person name="Stajich J."/>
            <person name="Grigoriev I.V."/>
            <person name="Mortensen U.H."/>
            <person name="De vries R.P."/>
            <person name="Baker S.E."/>
            <person name="Andersen M.R."/>
        </authorList>
    </citation>
    <scope>NUCLEOTIDE SEQUENCE [LARGE SCALE GENOMIC DNA]</scope>
    <source>
        <strain evidence="2 3">CBS 600.67</strain>
    </source>
</reference>
<evidence type="ECO:0000313" key="2">
    <source>
        <dbReference type="EMBL" id="KAL2827026.1"/>
    </source>
</evidence>
<keyword evidence="3" id="KW-1185">Reference proteome</keyword>
<proteinExistence type="predicted"/>
<feature type="compositionally biased region" description="Low complexity" evidence="1">
    <location>
        <begin position="53"/>
        <end position="75"/>
    </location>
</feature>
<evidence type="ECO:0000313" key="3">
    <source>
        <dbReference type="Proteomes" id="UP001610335"/>
    </source>
</evidence>
<sequence>MCHIQRVTNTCGHINDHITLSCHLAKDIESSPEPSSPASSPSTVTHQHETKPKGQPTRTTTTTKALTTSTSKPKPNNAPDRIARSGFDARTQPYCIWAKIHELKSAQGFKCMVFGCGRAD</sequence>
<feature type="compositionally biased region" description="Low complexity" evidence="1">
    <location>
        <begin position="31"/>
        <end position="42"/>
    </location>
</feature>
<name>A0ABR4IGY9_9EURO</name>
<gene>
    <name evidence="2" type="ORF">BDW59DRAFT_160608</name>
</gene>
<evidence type="ECO:0000256" key="1">
    <source>
        <dbReference type="SAM" id="MobiDB-lite"/>
    </source>
</evidence>
<organism evidence="2 3">
    <name type="scientific">Aspergillus cavernicola</name>
    <dbReference type="NCBI Taxonomy" id="176166"/>
    <lineage>
        <taxon>Eukaryota</taxon>
        <taxon>Fungi</taxon>
        <taxon>Dikarya</taxon>
        <taxon>Ascomycota</taxon>
        <taxon>Pezizomycotina</taxon>
        <taxon>Eurotiomycetes</taxon>
        <taxon>Eurotiomycetidae</taxon>
        <taxon>Eurotiales</taxon>
        <taxon>Aspergillaceae</taxon>
        <taxon>Aspergillus</taxon>
        <taxon>Aspergillus subgen. Nidulantes</taxon>
    </lineage>
</organism>
<comment type="caution">
    <text evidence="2">The sequence shown here is derived from an EMBL/GenBank/DDBJ whole genome shotgun (WGS) entry which is preliminary data.</text>
</comment>
<dbReference type="Proteomes" id="UP001610335">
    <property type="component" value="Unassembled WGS sequence"/>
</dbReference>
<dbReference type="EMBL" id="JBFXLS010000027">
    <property type="protein sequence ID" value="KAL2827026.1"/>
    <property type="molecule type" value="Genomic_DNA"/>
</dbReference>
<protein>
    <submittedName>
        <fullName evidence="2">Uncharacterized protein</fullName>
    </submittedName>
</protein>